<evidence type="ECO:0000313" key="1">
    <source>
        <dbReference type="EMBL" id="GJD92919.1"/>
    </source>
</evidence>
<evidence type="ECO:0000313" key="2">
    <source>
        <dbReference type="Proteomes" id="UP001055125"/>
    </source>
</evidence>
<dbReference type="RefSeq" id="WP_238242028.1">
    <property type="nucleotide sequence ID" value="NZ_BPQP01000001.1"/>
</dbReference>
<comment type="caution">
    <text evidence="1">The sequence shown here is derived from an EMBL/GenBank/DDBJ whole genome shotgun (WGS) entry which is preliminary data.</text>
</comment>
<keyword evidence="2" id="KW-1185">Reference proteome</keyword>
<dbReference type="EMBL" id="BPQP01000001">
    <property type="protein sequence ID" value="GJD92919.1"/>
    <property type="molecule type" value="Genomic_DNA"/>
</dbReference>
<dbReference type="Proteomes" id="UP001055125">
    <property type="component" value="Unassembled WGS sequence"/>
</dbReference>
<protein>
    <submittedName>
        <fullName evidence="1">Uncharacterized protein</fullName>
    </submittedName>
</protein>
<gene>
    <name evidence="1" type="ORF">OCOJLMKI_0102</name>
</gene>
<name>A0ABQ4RQ93_9HYPH</name>
<reference evidence="1" key="1">
    <citation type="journal article" date="2021" name="Front. Microbiol.">
        <title>Comprehensive Comparative Genomics and Phenotyping of Methylobacterium Species.</title>
        <authorList>
            <person name="Alessa O."/>
            <person name="Ogura Y."/>
            <person name="Fujitani Y."/>
            <person name="Takami H."/>
            <person name="Hayashi T."/>
            <person name="Sahin N."/>
            <person name="Tani A."/>
        </authorList>
    </citation>
    <scope>NUCLEOTIDE SEQUENCE</scope>
    <source>
        <strain evidence="1">DSM 19015</strain>
    </source>
</reference>
<reference evidence="1" key="2">
    <citation type="submission" date="2021-08" db="EMBL/GenBank/DDBJ databases">
        <authorList>
            <person name="Tani A."/>
            <person name="Ola A."/>
            <person name="Ogura Y."/>
            <person name="Katsura K."/>
            <person name="Hayashi T."/>
        </authorList>
    </citation>
    <scope>NUCLEOTIDE SEQUENCE</scope>
    <source>
        <strain evidence="1">DSM 19015</strain>
    </source>
</reference>
<organism evidence="1 2">
    <name type="scientific">Methylobacterium iners</name>
    <dbReference type="NCBI Taxonomy" id="418707"/>
    <lineage>
        <taxon>Bacteria</taxon>
        <taxon>Pseudomonadati</taxon>
        <taxon>Pseudomonadota</taxon>
        <taxon>Alphaproteobacteria</taxon>
        <taxon>Hyphomicrobiales</taxon>
        <taxon>Methylobacteriaceae</taxon>
        <taxon>Methylobacterium</taxon>
    </lineage>
</organism>
<sequence length="80" mass="7754">MADVVYSQSKIITPGTPVVPGTGIGIAGGSAAGIVMLKMANGGKYAVKADTSHAQIDGLAVVDVIAAETTAVGAIVSVLS</sequence>
<accession>A0ABQ4RQ93</accession>
<proteinExistence type="predicted"/>